<protein>
    <submittedName>
        <fullName evidence="1">Uncharacterized protein</fullName>
    </submittedName>
</protein>
<keyword evidence="2" id="KW-1185">Reference proteome</keyword>
<dbReference type="Proteomes" id="UP000194360">
    <property type="component" value="Unassembled WGS sequence"/>
</dbReference>
<proteinExistence type="predicted"/>
<dbReference type="AlphaFoldDB" id="A0A1Y2MYK5"/>
<organism evidence="1 2">
    <name type="scientific">Pseudonocardia autotrophica</name>
    <name type="common">Amycolata autotrophica</name>
    <name type="synonym">Nocardia autotrophica</name>
    <dbReference type="NCBI Taxonomy" id="2074"/>
    <lineage>
        <taxon>Bacteria</taxon>
        <taxon>Bacillati</taxon>
        <taxon>Actinomycetota</taxon>
        <taxon>Actinomycetes</taxon>
        <taxon>Pseudonocardiales</taxon>
        <taxon>Pseudonocardiaceae</taxon>
        <taxon>Pseudonocardia</taxon>
    </lineage>
</organism>
<name>A0A1Y2MYK5_PSEAH</name>
<comment type="caution">
    <text evidence="1">The sequence shown here is derived from an EMBL/GenBank/DDBJ whole genome shotgun (WGS) entry which is preliminary data.</text>
</comment>
<dbReference type="EMBL" id="MIGB01000014">
    <property type="protein sequence ID" value="OSY40059.1"/>
    <property type="molecule type" value="Genomic_DNA"/>
</dbReference>
<evidence type="ECO:0000313" key="2">
    <source>
        <dbReference type="Proteomes" id="UP000194360"/>
    </source>
</evidence>
<accession>A0A1Y2MYK5</accession>
<sequence>MVSEKSVALDLDDAGLARALPRPPHGHDEIQDVPFRPVGFRDDDLPTALERSALWLREVQKWLGEPVDVIGVHLDYDDSPDGIYYEVKLLCNDEDLAGVPIALRDRSGAPGEPSAESRPA</sequence>
<gene>
    <name evidence="1" type="ORF">BG845_02882</name>
</gene>
<evidence type="ECO:0000313" key="1">
    <source>
        <dbReference type="EMBL" id="OSY40059.1"/>
    </source>
</evidence>
<reference evidence="1 2" key="1">
    <citation type="submission" date="2016-09" db="EMBL/GenBank/DDBJ databases">
        <title>Pseudonocardia autotrophica DSM535, a candidate organism with high potential of specific P450 cytochromes.</title>
        <authorList>
            <person name="Grumaz C."/>
            <person name="Vainshtein Y."/>
            <person name="Kirstahler P."/>
            <person name="Sohn K."/>
        </authorList>
    </citation>
    <scope>NUCLEOTIDE SEQUENCE [LARGE SCALE GENOMIC DNA]</scope>
    <source>
        <strain evidence="1 2">DSM 535</strain>
    </source>
</reference>